<dbReference type="InterPro" id="IPR038765">
    <property type="entry name" value="Papain-like_cys_pep_sf"/>
</dbReference>
<evidence type="ECO:0000256" key="2">
    <source>
        <dbReference type="SAM" id="MobiDB-lite"/>
    </source>
</evidence>
<feature type="compositionally biased region" description="Low complexity" evidence="2">
    <location>
        <begin position="66"/>
        <end position="78"/>
    </location>
</feature>
<keyword evidence="4" id="KW-1185">Reference proteome</keyword>
<evidence type="ECO:0000256" key="1">
    <source>
        <dbReference type="SAM" id="Coils"/>
    </source>
</evidence>
<accession>A0A0M9FYN2</accession>
<sequence>MSYSVPRAAPTSRSTAQGSTPNGRAQGNGTLGAIAGPKMLPATNTHTQRMPRVTLSPTTRVASVGAAHPSTASSTTPPNSARALALPPAQHPDRTSATEAVNAVYEKTEAHLREIEEKLERMHEDLRQAATAKALVPPTPHTTSQHSPLAASDSASTSASHMGGSTTRNGFQRTSPLPSGQSTTTTTAVTTTLENPAGANHHLQPIQKPAEPPLMKTGERARPMRGTGLAQRASSPKPTPPVSTAKTAKAESLKTAAAGASPPPPRPAPAAAGGANTKKLNSDAVASRAHFSLDEGNVVETPDVSSVSDNSGSSSDDEDSTQAGSTTYLPTAAQHSFVTPTKPPPAAMAPAGSSLLSNAVARREGAATRQGLGFKGLAGANTNGGGAGAGGGGGRGRRGIKMNVSEADNAGPPFALPTPALDQSEKSVSSDGGQVFAVGRQRHRMSLEVSLNGGLCPDDTSPGVDNAKAVDGLSNTTRRQSHAITHMRERFFAPIPCFSDVLPHTEEGVFDKHDVEKMVLQGAPCSWLCCAALAISFITGIPTPIEKVLKTNHMGVHYIALPTVTLAELYDVTNDYIHTRFHRSATYNCDSAADEFEEDEDAATYLSAAELKELPDVHCEMATFDTEVLDPEPGDSVNGMGEHAPITSLAQFRKELMQHLSEDKSMYIFNYEPYVMEQAQLRLRSNMCDTEEEVAAVMRTARYVRKSVGHFGMLLSFDPVKHTATILTPYLSKEQYSLNFPESGEDGEEEEEGDATRGRRFESAFANLVLEKQTVSLQVLYESVNLKDPYTALSRGFVRVFRSAKFAPKVPCMFPLFVLDGSSAGGLMTSVLDVKIAPHVLGLAVLHHLSVTFLLSDNARRKQSSRNLLSKANVCDVKLRGIPLTKICQQLRLPLSMIVSASNKSSIATAYVWYHLFLQQLQIHQEVRIGLILPARRDGAEDGQPNITDTEFLDHLQLVVKSKSVMLISFDINVGLNVRIDSRGEPAHFAIVIGLDEERGIVRLADVNVKRFRKTWHVPINRLYNAVMGYGYIVAAKDKKIIKALNGKEFQESALQCAKYFLPPPAPTKCQRFEYPARPYPVTVLADAVERLGFPGTNVERFLNFSGFHISYFLSFDMPLECAAAVIENYSHYALDDAVSVTTSHYDFYEGNPPPSAEELKAMGLTGSQPADFKVRTEADLLQAIQYALAEPEKRELIIKYDVDIVAGDSAVWNGSSGSSFALLMGYEAATKVVMMTNADPSSFYRTFACPLGVLFSAVCSWDHVDLRARGTILLTTEVSQEAAYDNVKGYDMAHALVHHPFKPIFSAACSCLALAATEMMMNIETPTLLGGAPLSCGDEEKRKYKRYNNIFSGEDFLYALPAFSVHDWRTQPVDSQDVVSIANNAFTTLKLPLHAVDVLKGSEQARKDPLALLRACSGVSGLMTISLVAYDTGVLHGVPGTSVGVVNRVHVVGEDDKDDDDNGGASAAPLVVLNAPENSVGSVQLLEGDPCRWGACFVCSAEVLARAVVGIFLVEEVVEEGEDADK</sequence>
<feature type="compositionally biased region" description="Low complexity" evidence="2">
    <location>
        <begin position="183"/>
        <end position="192"/>
    </location>
</feature>
<dbReference type="RefSeq" id="XP_015657058.1">
    <property type="nucleotide sequence ID" value="XM_015804484.1"/>
</dbReference>
<dbReference type="OMA" id="YDMAHAL"/>
<gene>
    <name evidence="3" type="ORF">ABB37_06219</name>
</gene>
<feature type="compositionally biased region" description="Polar residues" evidence="2">
    <location>
        <begin position="11"/>
        <end position="28"/>
    </location>
</feature>
<dbReference type="GeneID" id="26906508"/>
<reference evidence="3 4" key="1">
    <citation type="submission" date="2015-07" db="EMBL/GenBank/DDBJ databases">
        <title>High-quality genome of monoxenous trypanosomatid Leptomonas pyrrhocoris.</title>
        <authorList>
            <person name="Flegontov P."/>
            <person name="Butenko A."/>
            <person name="Firsov S."/>
            <person name="Vlcek C."/>
            <person name="Logacheva M.D."/>
            <person name="Field M."/>
            <person name="Filatov D."/>
            <person name="Flegontova O."/>
            <person name="Gerasimov E."/>
            <person name="Jackson A.P."/>
            <person name="Kelly S."/>
            <person name="Opperdoes F."/>
            <person name="O'Reilly A."/>
            <person name="Votypka J."/>
            <person name="Yurchenko V."/>
            <person name="Lukes J."/>
        </authorList>
    </citation>
    <scope>NUCLEOTIDE SEQUENCE [LARGE SCALE GENOMIC DNA]</scope>
    <source>
        <strain evidence="3">H10</strain>
    </source>
</reference>
<feature type="compositionally biased region" description="Polar residues" evidence="2">
    <location>
        <begin position="163"/>
        <end position="182"/>
    </location>
</feature>
<dbReference type="VEuPathDB" id="TriTrypDB:LpyrH10_13_1640"/>
<feature type="compositionally biased region" description="Low complexity" evidence="2">
    <location>
        <begin position="141"/>
        <end position="160"/>
    </location>
</feature>
<evidence type="ECO:0000313" key="4">
    <source>
        <dbReference type="Proteomes" id="UP000037923"/>
    </source>
</evidence>
<dbReference type="Proteomes" id="UP000037923">
    <property type="component" value="Unassembled WGS sequence"/>
</dbReference>
<feature type="compositionally biased region" description="Polar residues" evidence="2">
    <location>
        <begin position="232"/>
        <end position="246"/>
    </location>
</feature>
<dbReference type="SUPFAM" id="SSF54001">
    <property type="entry name" value="Cysteine proteinases"/>
    <property type="match status" value="2"/>
</dbReference>
<organism evidence="3 4">
    <name type="scientific">Leptomonas pyrrhocoris</name>
    <name type="common">Firebug parasite</name>
    <dbReference type="NCBI Taxonomy" id="157538"/>
    <lineage>
        <taxon>Eukaryota</taxon>
        <taxon>Discoba</taxon>
        <taxon>Euglenozoa</taxon>
        <taxon>Kinetoplastea</taxon>
        <taxon>Metakinetoplastina</taxon>
        <taxon>Trypanosomatida</taxon>
        <taxon>Trypanosomatidae</taxon>
        <taxon>Leishmaniinae</taxon>
        <taxon>Leptomonas</taxon>
    </lineage>
</organism>
<name>A0A0M9FYN2_LEPPY</name>
<feature type="region of interest" description="Disordered" evidence="2">
    <location>
        <begin position="135"/>
        <end position="325"/>
    </location>
</feature>
<keyword evidence="1" id="KW-0175">Coiled coil</keyword>
<dbReference type="EMBL" id="LGTL01000013">
    <property type="protein sequence ID" value="KPA78619.1"/>
    <property type="molecule type" value="Genomic_DNA"/>
</dbReference>
<feature type="compositionally biased region" description="Low complexity" evidence="2">
    <location>
        <begin position="303"/>
        <end position="314"/>
    </location>
</feature>
<dbReference type="OrthoDB" id="245907at2759"/>
<evidence type="ECO:0000313" key="3">
    <source>
        <dbReference type="EMBL" id="KPA78619.1"/>
    </source>
</evidence>
<feature type="coiled-coil region" evidence="1">
    <location>
        <begin position="105"/>
        <end position="132"/>
    </location>
</feature>
<feature type="region of interest" description="Disordered" evidence="2">
    <location>
        <begin position="1"/>
        <end position="36"/>
    </location>
</feature>
<comment type="caution">
    <text evidence="3">The sequence shown here is derived from an EMBL/GenBank/DDBJ whole genome shotgun (WGS) entry which is preliminary data.</text>
</comment>
<feature type="region of interest" description="Disordered" evidence="2">
    <location>
        <begin position="61"/>
        <end position="96"/>
    </location>
</feature>
<proteinExistence type="predicted"/>
<protein>
    <submittedName>
        <fullName evidence="3">Uncharacterized protein</fullName>
    </submittedName>
</protein>